<dbReference type="EMBL" id="KN846969">
    <property type="protein sequence ID" value="KIW85558.1"/>
    <property type="molecule type" value="Genomic_DNA"/>
</dbReference>
<dbReference type="HOGENOM" id="CLU_070845_0_0_1"/>
<dbReference type="GeneID" id="25300440"/>
<organism evidence="3 4">
    <name type="scientific">Fonsecaea pedrosoi CBS 271.37</name>
    <dbReference type="NCBI Taxonomy" id="1442368"/>
    <lineage>
        <taxon>Eukaryota</taxon>
        <taxon>Fungi</taxon>
        <taxon>Dikarya</taxon>
        <taxon>Ascomycota</taxon>
        <taxon>Pezizomycotina</taxon>
        <taxon>Eurotiomycetes</taxon>
        <taxon>Chaetothyriomycetidae</taxon>
        <taxon>Chaetothyriales</taxon>
        <taxon>Herpotrichiellaceae</taxon>
        <taxon>Fonsecaea</taxon>
    </lineage>
</organism>
<dbReference type="AlphaFoldDB" id="A0A0D2GX27"/>
<accession>A0A0D2GX27</accession>
<feature type="transmembrane region" description="Helical" evidence="2">
    <location>
        <begin position="7"/>
        <end position="30"/>
    </location>
</feature>
<dbReference type="VEuPathDB" id="FungiDB:Z517_00950"/>
<feature type="compositionally biased region" description="Basic and acidic residues" evidence="1">
    <location>
        <begin position="256"/>
        <end position="278"/>
    </location>
</feature>
<feature type="region of interest" description="Disordered" evidence="1">
    <location>
        <begin position="256"/>
        <end position="333"/>
    </location>
</feature>
<name>A0A0D2GX27_9EURO</name>
<evidence type="ECO:0000256" key="2">
    <source>
        <dbReference type="SAM" id="Phobius"/>
    </source>
</evidence>
<dbReference type="RefSeq" id="XP_013289366.1">
    <property type="nucleotide sequence ID" value="XM_013433912.1"/>
</dbReference>
<dbReference type="Proteomes" id="UP000053029">
    <property type="component" value="Unassembled WGS sequence"/>
</dbReference>
<protein>
    <submittedName>
        <fullName evidence="3">Uncharacterized protein</fullName>
    </submittedName>
</protein>
<evidence type="ECO:0000313" key="4">
    <source>
        <dbReference type="Proteomes" id="UP000053029"/>
    </source>
</evidence>
<dbReference type="OrthoDB" id="4160315at2759"/>
<keyword evidence="2" id="KW-0472">Membrane</keyword>
<evidence type="ECO:0000313" key="3">
    <source>
        <dbReference type="EMBL" id="KIW85558.1"/>
    </source>
</evidence>
<feature type="compositionally biased region" description="Low complexity" evidence="1">
    <location>
        <begin position="295"/>
        <end position="305"/>
    </location>
</feature>
<feature type="transmembrane region" description="Helical" evidence="2">
    <location>
        <begin position="99"/>
        <end position="122"/>
    </location>
</feature>
<evidence type="ECO:0000256" key="1">
    <source>
        <dbReference type="SAM" id="MobiDB-lite"/>
    </source>
</evidence>
<feature type="transmembrane region" description="Helical" evidence="2">
    <location>
        <begin position="42"/>
        <end position="61"/>
    </location>
</feature>
<sequence>MQTRAVQVILLICSLILAIIILIASSKYAAWSHEMVPGAGNWLPLVFYVGTIPFISLLYTVSHLAALQLNGLPCPPYPNGRTTSSLSPRLSRNPRPYDAGYAVTTTFFILCVSVLHTLTWFAQSVLCTSCELAPILAGQQGRVARWCPQSRFRDTGDRDLANMLGTLATVKDFLQWVMFALAAGLVECARREWMRAELVRGQHVRMMGAGVDFGGAGGGNNNNNSPFFKKPVNGVVELSTVTISGPRLVFRAEEAEAAKQRERDAAEARRRDEDEDRKRRWASGVGPLPPPIPPKNSSSAGANNSSKKKDNVYANGMGLKRSGTLNHMYESRV</sequence>
<proteinExistence type="predicted"/>
<reference evidence="3 4" key="1">
    <citation type="submission" date="2015-01" db="EMBL/GenBank/DDBJ databases">
        <title>The Genome Sequence of Fonsecaea pedrosoi CBS 271.37.</title>
        <authorList>
            <consortium name="The Broad Institute Genomics Platform"/>
            <person name="Cuomo C."/>
            <person name="de Hoog S."/>
            <person name="Gorbushina A."/>
            <person name="Stielow B."/>
            <person name="Teixiera M."/>
            <person name="Abouelleil A."/>
            <person name="Chapman S.B."/>
            <person name="Priest M."/>
            <person name="Young S.K."/>
            <person name="Wortman J."/>
            <person name="Nusbaum C."/>
            <person name="Birren B."/>
        </authorList>
    </citation>
    <scope>NUCLEOTIDE SEQUENCE [LARGE SCALE GENOMIC DNA]</scope>
    <source>
        <strain evidence="3 4">CBS 271.37</strain>
    </source>
</reference>
<keyword evidence="2" id="KW-0812">Transmembrane</keyword>
<keyword evidence="2" id="KW-1133">Transmembrane helix</keyword>
<keyword evidence="4" id="KW-1185">Reference proteome</keyword>
<gene>
    <name evidence="3" type="ORF">Z517_00950</name>
</gene>